<dbReference type="AlphaFoldDB" id="A0AAW2FQX8"/>
<dbReference type="Proteomes" id="UP001430953">
    <property type="component" value="Unassembled WGS sequence"/>
</dbReference>
<name>A0AAW2FQX8_9HYME</name>
<organism evidence="1 2">
    <name type="scientific">Cardiocondyla obscurior</name>
    <dbReference type="NCBI Taxonomy" id="286306"/>
    <lineage>
        <taxon>Eukaryota</taxon>
        <taxon>Metazoa</taxon>
        <taxon>Ecdysozoa</taxon>
        <taxon>Arthropoda</taxon>
        <taxon>Hexapoda</taxon>
        <taxon>Insecta</taxon>
        <taxon>Pterygota</taxon>
        <taxon>Neoptera</taxon>
        <taxon>Endopterygota</taxon>
        <taxon>Hymenoptera</taxon>
        <taxon>Apocrita</taxon>
        <taxon>Aculeata</taxon>
        <taxon>Formicoidea</taxon>
        <taxon>Formicidae</taxon>
        <taxon>Myrmicinae</taxon>
        <taxon>Cardiocondyla</taxon>
    </lineage>
</organism>
<proteinExistence type="predicted"/>
<reference evidence="1 2" key="1">
    <citation type="submission" date="2023-03" db="EMBL/GenBank/DDBJ databases">
        <title>High recombination rates correlate with genetic variation in Cardiocondyla obscurior ants.</title>
        <authorList>
            <person name="Errbii M."/>
        </authorList>
    </citation>
    <scope>NUCLEOTIDE SEQUENCE [LARGE SCALE GENOMIC DNA]</scope>
    <source>
        <strain evidence="1">Alpha-2009</strain>
        <tissue evidence="1">Whole body</tissue>
    </source>
</reference>
<evidence type="ECO:0000313" key="2">
    <source>
        <dbReference type="Proteomes" id="UP001430953"/>
    </source>
</evidence>
<comment type="caution">
    <text evidence="1">The sequence shown here is derived from an EMBL/GenBank/DDBJ whole genome shotgun (WGS) entry which is preliminary data.</text>
</comment>
<accession>A0AAW2FQX8</accession>
<keyword evidence="2" id="KW-1185">Reference proteome</keyword>
<dbReference type="EMBL" id="JADYXP020000008">
    <property type="protein sequence ID" value="KAL0118371.1"/>
    <property type="molecule type" value="Genomic_DNA"/>
</dbReference>
<evidence type="ECO:0000313" key="1">
    <source>
        <dbReference type="EMBL" id="KAL0118371.1"/>
    </source>
</evidence>
<sequence>MTNVAGFNSGTTELTNVALIDAPENPRDYRPRSYYNHSLLVPRAIVCKNQSQDFPILGNRRLICLLSVPRCRAVHRPAIASRSDSRALNRPACCICI</sequence>
<protein>
    <submittedName>
        <fullName evidence="1">Uncharacterized protein</fullName>
    </submittedName>
</protein>
<gene>
    <name evidence="1" type="ORF">PUN28_009194</name>
</gene>